<dbReference type="InterPro" id="IPR027417">
    <property type="entry name" value="P-loop_NTPase"/>
</dbReference>
<dbReference type="InterPro" id="IPR004589">
    <property type="entry name" value="DNA_helicase_ATP-dep_RecQ"/>
</dbReference>
<evidence type="ECO:0000256" key="2">
    <source>
        <dbReference type="ARBA" id="ARBA00022723"/>
    </source>
</evidence>
<dbReference type="PROSITE" id="PS51192">
    <property type="entry name" value="HELICASE_ATP_BIND_1"/>
    <property type="match status" value="1"/>
</dbReference>
<dbReference type="CDD" id="cd17920">
    <property type="entry name" value="DEXHc_RecQ"/>
    <property type="match status" value="1"/>
</dbReference>
<dbReference type="Pfam" id="PF09382">
    <property type="entry name" value="RQC"/>
    <property type="match status" value="1"/>
</dbReference>
<keyword evidence="5 15" id="KW-0347">Helicase</keyword>
<dbReference type="PANTHER" id="PTHR13710:SF105">
    <property type="entry name" value="ATP-DEPENDENT DNA HELICASE Q1"/>
    <property type="match status" value="1"/>
</dbReference>
<keyword evidence="16" id="KW-1185">Reference proteome</keyword>
<reference evidence="15 16" key="1">
    <citation type="submission" date="2018-06" db="EMBL/GenBank/DDBJ databases">
        <title>Genomic Encyclopedia of Type Strains, Phase III (KMG-III): the genomes of soil and plant-associated and newly described type strains.</title>
        <authorList>
            <person name="Whitman W."/>
        </authorList>
    </citation>
    <scope>NUCLEOTIDE SEQUENCE [LARGE SCALE GENOMIC DNA]</scope>
    <source>
        <strain evidence="15 16">CECT 7732</strain>
    </source>
</reference>
<dbReference type="GO" id="GO:0016787">
    <property type="term" value="F:hydrolase activity"/>
    <property type="evidence" value="ECO:0007669"/>
    <property type="project" value="UniProtKB-KW"/>
</dbReference>
<evidence type="ECO:0000256" key="1">
    <source>
        <dbReference type="ARBA" id="ARBA00005446"/>
    </source>
</evidence>
<dbReference type="SMART" id="SM00487">
    <property type="entry name" value="DEXDc"/>
    <property type="match status" value="1"/>
</dbReference>
<dbReference type="PROSITE" id="PS51194">
    <property type="entry name" value="HELICASE_CTER"/>
    <property type="match status" value="1"/>
</dbReference>
<evidence type="ECO:0000256" key="10">
    <source>
        <dbReference type="ARBA" id="ARBA00034808"/>
    </source>
</evidence>
<dbReference type="GO" id="GO:0009378">
    <property type="term" value="F:four-way junction helicase activity"/>
    <property type="evidence" value="ECO:0007669"/>
    <property type="project" value="TreeGrafter"/>
</dbReference>
<evidence type="ECO:0000259" key="14">
    <source>
        <dbReference type="PROSITE" id="PS51194"/>
    </source>
</evidence>
<evidence type="ECO:0000256" key="8">
    <source>
        <dbReference type="ARBA" id="ARBA00023235"/>
    </source>
</evidence>
<dbReference type="GO" id="GO:0030894">
    <property type="term" value="C:replisome"/>
    <property type="evidence" value="ECO:0007669"/>
    <property type="project" value="TreeGrafter"/>
</dbReference>
<comment type="caution">
    <text evidence="15">The sequence shown here is derived from an EMBL/GenBank/DDBJ whole genome shotgun (WGS) entry which is preliminary data.</text>
</comment>
<dbReference type="SMART" id="SM00490">
    <property type="entry name" value="HELICc"/>
    <property type="match status" value="1"/>
</dbReference>
<dbReference type="SMART" id="SM00956">
    <property type="entry name" value="RQC"/>
    <property type="match status" value="1"/>
</dbReference>
<evidence type="ECO:0000313" key="16">
    <source>
        <dbReference type="Proteomes" id="UP000252086"/>
    </source>
</evidence>
<dbReference type="Pfam" id="PF00270">
    <property type="entry name" value="DEAD"/>
    <property type="match status" value="1"/>
</dbReference>
<organism evidence="15 16">
    <name type="scientific">Marinomonas aquiplantarum</name>
    <dbReference type="NCBI Taxonomy" id="491951"/>
    <lineage>
        <taxon>Bacteria</taxon>
        <taxon>Pseudomonadati</taxon>
        <taxon>Pseudomonadota</taxon>
        <taxon>Gammaproteobacteria</taxon>
        <taxon>Oceanospirillales</taxon>
        <taxon>Oceanospirillaceae</taxon>
        <taxon>Marinomonas</taxon>
    </lineage>
</organism>
<gene>
    <name evidence="15" type="ORF">DFP76_105366</name>
</gene>
<evidence type="ECO:0000256" key="4">
    <source>
        <dbReference type="ARBA" id="ARBA00022801"/>
    </source>
</evidence>
<dbReference type="AlphaFoldDB" id="A0A366CYH2"/>
<dbReference type="GO" id="GO:0006310">
    <property type="term" value="P:DNA recombination"/>
    <property type="evidence" value="ECO:0007669"/>
    <property type="project" value="InterPro"/>
</dbReference>
<dbReference type="InterPro" id="IPR032284">
    <property type="entry name" value="RecQ_Zn-bd"/>
</dbReference>
<evidence type="ECO:0000256" key="3">
    <source>
        <dbReference type="ARBA" id="ARBA00022741"/>
    </source>
</evidence>
<dbReference type="RefSeq" id="WP_113874832.1">
    <property type="nucleotide sequence ID" value="NZ_QNRF01000005.1"/>
</dbReference>
<comment type="catalytic activity">
    <reaction evidence="9">
        <text>Couples ATP hydrolysis with the unwinding of duplex DNA by translocating in the 3'-5' direction.</text>
        <dbReference type="EC" id="5.6.2.4"/>
    </reaction>
</comment>
<dbReference type="EMBL" id="QNRF01000005">
    <property type="protein sequence ID" value="RBO82891.1"/>
    <property type="molecule type" value="Genomic_DNA"/>
</dbReference>
<dbReference type="PANTHER" id="PTHR13710">
    <property type="entry name" value="DNA HELICASE RECQ FAMILY MEMBER"/>
    <property type="match status" value="1"/>
</dbReference>
<keyword evidence="2" id="KW-0479">Metal-binding</keyword>
<evidence type="ECO:0000256" key="11">
    <source>
        <dbReference type="ARBA" id="ARBA00044535"/>
    </source>
</evidence>
<dbReference type="FunFam" id="3.40.50.300:FF:001389">
    <property type="entry name" value="ATP-dependent DNA helicase RecQ"/>
    <property type="match status" value="1"/>
</dbReference>
<dbReference type="InterPro" id="IPR036390">
    <property type="entry name" value="WH_DNA-bd_sf"/>
</dbReference>
<keyword evidence="6" id="KW-0067">ATP-binding</keyword>
<dbReference type="GO" id="GO:0003677">
    <property type="term" value="F:DNA binding"/>
    <property type="evidence" value="ECO:0007669"/>
    <property type="project" value="UniProtKB-KW"/>
</dbReference>
<keyword evidence="7" id="KW-0238">DNA-binding</keyword>
<keyword evidence="3" id="KW-0547">Nucleotide-binding</keyword>
<dbReference type="EC" id="5.6.2.4" evidence="10"/>
<feature type="domain" description="Helicase C-terminal" evidence="14">
    <location>
        <begin position="217"/>
        <end position="366"/>
    </location>
</feature>
<dbReference type="InterPro" id="IPR014001">
    <property type="entry name" value="Helicase_ATP-bd"/>
</dbReference>
<dbReference type="InterPro" id="IPR036388">
    <property type="entry name" value="WH-like_DNA-bd_sf"/>
</dbReference>
<dbReference type="Gene3D" id="1.10.10.10">
    <property type="entry name" value="Winged helix-like DNA-binding domain superfamily/Winged helix DNA-binding domain"/>
    <property type="match status" value="1"/>
</dbReference>
<name>A0A366CYH2_9GAMM</name>
<dbReference type="InterPro" id="IPR018982">
    <property type="entry name" value="RQC_domain"/>
</dbReference>
<dbReference type="SUPFAM" id="SSF46785">
    <property type="entry name" value="Winged helix' DNA-binding domain"/>
    <property type="match status" value="1"/>
</dbReference>
<dbReference type="SUPFAM" id="SSF52540">
    <property type="entry name" value="P-loop containing nucleoside triphosphate hydrolases"/>
    <property type="match status" value="1"/>
</dbReference>
<dbReference type="Proteomes" id="UP000252086">
    <property type="component" value="Unassembled WGS sequence"/>
</dbReference>
<dbReference type="GO" id="GO:0005737">
    <property type="term" value="C:cytoplasm"/>
    <property type="evidence" value="ECO:0007669"/>
    <property type="project" value="TreeGrafter"/>
</dbReference>
<dbReference type="Pfam" id="PF00271">
    <property type="entry name" value="Helicase_C"/>
    <property type="match status" value="1"/>
</dbReference>
<dbReference type="Pfam" id="PF16124">
    <property type="entry name" value="RecQ_Zn_bind"/>
    <property type="match status" value="1"/>
</dbReference>
<keyword evidence="8" id="KW-0413">Isomerase</keyword>
<dbReference type="NCBIfam" id="TIGR00614">
    <property type="entry name" value="recQ_fam"/>
    <property type="match status" value="1"/>
</dbReference>
<dbReference type="GO" id="GO:0043138">
    <property type="term" value="F:3'-5' DNA helicase activity"/>
    <property type="evidence" value="ECO:0007669"/>
    <property type="project" value="UniProtKB-EC"/>
</dbReference>
<dbReference type="Gene3D" id="3.40.50.300">
    <property type="entry name" value="P-loop containing nucleotide triphosphate hydrolases"/>
    <property type="match status" value="2"/>
</dbReference>
<proteinExistence type="inferred from homology"/>
<feature type="domain" description="Helicase ATP-binding" evidence="13">
    <location>
        <begin position="25"/>
        <end position="193"/>
    </location>
</feature>
<evidence type="ECO:0000256" key="6">
    <source>
        <dbReference type="ARBA" id="ARBA00022840"/>
    </source>
</evidence>
<dbReference type="GO" id="GO:0043590">
    <property type="term" value="C:bacterial nucleoid"/>
    <property type="evidence" value="ECO:0007669"/>
    <property type="project" value="TreeGrafter"/>
</dbReference>
<accession>A0A366CYH2</accession>
<evidence type="ECO:0000256" key="7">
    <source>
        <dbReference type="ARBA" id="ARBA00023125"/>
    </source>
</evidence>
<dbReference type="GO" id="GO:0046872">
    <property type="term" value="F:metal ion binding"/>
    <property type="evidence" value="ECO:0007669"/>
    <property type="project" value="UniProtKB-KW"/>
</dbReference>
<dbReference type="OrthoDB" id="9760034at2"/>
<evidence type="ECO:0000256" key="5">
    <source>
        <dbReference type="ARBA" id="ARBA00022806"/>
    </source>
</evidence>
<sequence length="586" mass="65805">MNSKKRQALKRLGYTDYRPLQEEAIDALSAGQDVVLAAPTGGGKSLIYQSAGLLRNGVAVIVSPLISLMTQQVDQLNAKGIHAKFLNSTLNPGEQDDLVWSIRHNRIEFLYLSPEKLIQPSIMGLLQSVDIALFAIDEAHCIAQWGGDFRPEYSQLGRVKQSFFNVPIIALTGSADNKTLKGIQSSLGISKADIFKGRIDRPNIQIQIAQKKQAKHQILHFLHHEVSGQSGIIYCRSRNKTEELCAWLRHLGFNSLTYHAAMKDEDKQQSHETFSRDNGAIMVATTAYGMGIDLPQIRFVIHMDIPNTPEAYYQEIGRAGRDGKAAKALLLYGLQDMLKAQQLVSNSPEQARLELTKLTSLFQILEDRQCRKVSVLAHFDETTEVCGICDRCTSKQSEHNATIACQKLLSLIYYTKGTQAFSTLIQVLLGKRTKTTSSIQAEKLSLFGKGKELTEAQWKTVIRHLLAFQYIQIVGNHHFLVQLNEKARQVLKGEIQVILVNDHYYPRLTEEELMADHVNWHKAKAWLYNQVDINMTDGQLRKICQHKPTNAASLSRLSGISIDEVSRFSDSLLSLLHDQSMNKTLS</sequence>
<dbReference type="GO" id="GO:0006260">
    <property type="term" value="P:DNA replication"/>
    <property type="evidence" value="ECO:0007669"/>
    <property type="project" value="InterPro"/>
</dbReference>
<evidence type="ECO:0000256" key="12">
    <source>
        <dbReference type="ARBA" id="ARBA00044550"/>
    </source>
</evidence>
<dbReference type="InterPro" id="IPR011545">
    <property type="entry name" value="DEAD/DEAH_box_helicase_dom"/>
</dbReference>
<dbReference type="GO" id="GO:0005524">
    <property type="term" value="F:ATP binding"/>
    <property type="evidence" value="ECO:0007669"/>
    <property type="project" value="UniProtKB-KW"/>
</dbReference>
<comment type="similarity">
    <text evidence="1">Belongs to the helicase family. RecQ subfamily.</text>
</comment>
<dbReference type="InterPro" id="IPR001650">
    <property type="entry name" value="Helicase_C-like"/>
</dbReference>
<dbReference type="GO" id="GO:0006281">
    <property type="term" value="P:DNA repair"/>
    <property type="evidence" value="ECO:0007669"/>
    <property type="project" value="InterPro"/>
</dbReference>
<evidence type="ECO:0000259" key="13">
    <source>
        <dbReference type="PROSITE" id="PS51192"/>
    </source>
</evidence>
<keyword evidence="4" id="KW-0378">Hydrolase</keyword>
<evidence type="ECO:0000256" key="9">
    <source>
        <dbReference type="ARBA" id="ARBA00034617"/>
    </source>
</evidence>
<evidence type="ECO:0000313" key="15">
    <source>
        <dbReference type="EMBL" id="RBO82891.1"/>
    </source>
</evidence>
<protein>
    <recommendedName>
        <fullName evidence="11">ATP-dependent DNA helicase RecQ</fullName>
        <ecNumber evidence="10">5.6.2.4</ecNumber>
    </recommendedName>
    <alternativeName>
        <fullName evidence="12">DNA 3'-5' helicase RecQ</fullName>
    </alternativeName>
</protein>